<evidence type="ECO:0000313" key="2">
    <source>
        <dbReference type="Proteomes" id="UP001151295"/>
    </source>
</evidence>
<dbReference type="EMBL" id="JANBQD010000007">
    <property type="protein sequence ID" value="KAJ1995276.1"/>
    <property type="molecule type" value="Genomic_DNA"/>
</dbReference>
<accession>A0ABQ8PSX7</accession>
<organism evidence="1 2">
    <name type="scientific">Coemansia umbellata</name>
    <dbReference type="NCBI Taxonomy" id="1424467"/>
    <lineage>
        <taxon>Eukaryota</taxon>
        <taxon>Fungi</taxon>
        <taxon>Fungi incertae sedis</taxon>
        <taxon>Zoopagomycota</taxon>
        <taxon>Kickxellomycotina</taxon>
        <taxon>Kickxellomycetes</taxon>
        <taxon>Kickxellales</taxon>
        <taxon>Kickxellaceae</taxon>
        <taxon>Coemansia</taxon>
    </lineage>
</organism>
<reference evidence="1" key="1">
    <citation type="submission" date="2022-07" db="EMBL/GenBank/DDBJ databases">
        <title>Phylogenomic reconstructions and comparative analyses of Kickxellomycotina fungi.</title>
        <authorList>
            <person name="Reynolds N.K."/>
            <person name="Stajich J.E."/>
            <person name="Barry K."/>
            <person name="Grigoriev I.V."/>
            <person name="Crous P."/>
            <person name="Smith M.E."/>
        </authorList>
    </citation>
    <scope>NUCLEOTIDE SEQUENCE</scope>
    <source>
        <strain evidence="1">BCRC 34882</strain>
    </source>
</reference>
<keyword evidence="2" id="KW-1185">Reference proteome</keyword>
<dbReference type="Proteomes" id="UP001151295">
    <property type="component" value="Unassembled WGS sequence"/>
</dbReference>
<evidence type="ECO:0000313" key="1">
    <source>
        <dbReference type="EMBL" id="KAJ1995276.1"/>
    </source>
</evidence>
<protein>
    <submittedName>
        <fullName evidence="1">Uncharacterized protein</fullName>
    </submittedName>
</protein>
<proteinExistence type="predicted"/>
<name>A0ABQ8PSX7_9FUNG</name>
<gene>
    <name evidence="1" type="ORF">EDC05_001114</name>
</gene>
<comment type="caution">
    <text evidence="1">The sequence shown here is derived from an EMBL/GenBank/DDBJ whole genome shotgun (WGS) entry which is preliminary data.</text>
</comment>
<sequence length="137" mass="15520">MTAAGIEPIALRAPGQVAGYETMEIKTAYLNNIKLRFGQHLERAVNVLLNTHAEKKTLRKEMAGWPKSEFLREAIHHRQLDTSKLGPKAQRIVEQLKPILGAYSADYESAHMHIDTKILRQHILGPEHKSKDSDEMT</sequence>